<reference evidence="4 5" key="1">
    <citation type="submission" date="2014-06" db="EMBL/GenBank/DDBJ databases">
        <authorList>
            <person name="Le Roux F."/>
        </authorList>
    </citation>
    <scope>NUCLEOTIDE SEQUENCE [LARGE SCALE GENOMIC DNA]</scope>
    <source>
        <strain evidence="4 5">J2-31</strain>
    </source>
</reference>
<name>A0AA87C409_9VIBR</name>
<evidence type="ECO:0000259" key="3">
    <source>
        <dbReference type="PROSITE" id="PS51186"/>
    </source>
</evidence>
<keyword evidence="5" id="KW-1185">Reference proteome</keyword>
<dbReference type="GO" id="GO:0016758">
    <property type="term" value="F:hexosyltransferase activity"/>
    <property type="evidence" value="ECO:0007669"/>
    <property type="project" value="InterPro"/>
</dbReference>
<evidence type="ECO:0000313" key="4">
    <source>
        <dbReference type="EMBL" id="CDU10824.1"/>
    </source>
</evidence>
<keyword evidence="4" id="KW-0548">Nucleotidyltransferase</keyword>
<protein>
    <submittedName>
        <fullName evidence="4">N-Acetylneuraminate cytidylyltransferase</fullName>
        <ecNumber evidence="4">2.7.7.43</ecNumber>
    </submittedName>
</protein>
<feature type="domain" description="N-acetyltransferase" evidence="3">
    <location>
        <begin position="357"/>
        <end position="501"/>
    </location>
</feature>
<dbReference type="EC" id="2.7.7.43" evidence="4"/>
<dbReference type="RefSeq" id="WP_050652080.1">
    <property type="nucleotide sequence ID" value="NZ_LK934073.1"/>
</dbReference>
<dbReference type="GO" id="GO:0008781">
    <property type="term" value="F:N-acylneuraminate cytidylyltransferase activity"/>
    <property type="evidence" value="ECO:0007669"/>
    <property type="project" value="UniProtKB-EC"/>
</dbReference>
<dbReference type="PROSITE" id="PS51186">
    <property type="entry name" value="GNAT"/>
    <property type="match status" value="1"/>
</dbReference>
<evidence type="ECO:0000313" key="5">
    <source>
        <dbReference type="Proteomes" id="UP000041625"/>
    </source>
</evidence>
<dbReference type="SUPFAM" id="SSF55729">
    <property type="entry name" value="Acyl-CoA N-acyltransferases (Nat)"/>
    <property type="match status" value="1"/>
</dbReference>
<dbReference type="Gene3D" id="3.40.50.2000">
    <property type="entry name" value="Glycogen Phosphorylase B"/>
    <property type="match status" value="1"/>
</dbReference>
<dbReference type="InterPro" id="IPR016181">
    <property type="entry name" value="Acyl_CoA_acyltransferase"/>
</dbReference>
<sequence>MKVVIRVDASLHIGSGHVMRCLVLANALKKQGYSIYFACLPQPGDMLSYIEGRDFHVLRLKAPNESITPRYETDYQAWLQRPELDDALDFVQVVGSADLVITDHYAIGKAWQGHIQHALECFVVAIDDLAREHDADLIIDQTLGRNADDYVGRARPLVGSEYAMLAPNFASLREFAYSRSQPETKTKVLVSMGGIDNPNATLKSLKSLVGNVNAHFTVLLSPRAPHYQEVKAWCQRQNEVQHQDFEADMANLMLKHDIAIGAPGTTSWERACLGLPSILIPLADNQKMICEQLIVHGAALKVALDDIDTQLLLTYQKALSQWNDLYTSNLTLCDGLGTRRIALEIQQLVDSQLSSQLKLSLATHSDIRQVYEWQCHPKTREFALNRTVPTWEEHQNWMQRKLASNADFFYLVEDKVTGEKLGVLRLDRLEAKSYLVSIFVAPTSYGRGVATAALKMADVIHPDLTLNATVLKCNKASQRLFESAENYVQSDPETFIRHPIL</sequence>
<evidence type="ECO:0000256" key="1">
    <source>
        <dbReference type="PIRSR" id="PIRSR620023-1"/>
    </source>
</evidence>
<dbReference type="GO" id="GO:0016747">
    <property type="term" value="F:acyltransferase activity, transferring groups other than amino-acyl groups"/>
    <property type="evidence" value="ECO:0007669"/>
    <property type="project" value="InterPro"/>
</dbReference>
<evidence type="ECO:0000256" key="2">
    <source>
        <dbReference type="PIRSR" id="PIRSR620023-2"/>
    </source>
</evidence>
<dbReference type="Gene3D" id="3.40.50.11190">
    <property type="match status" value="1"/>
</dbReference>
<proteinExistence type="predicted"/>
<dbReference type="Pfam" id="PF13302">
    <property type="entry name" value="Acetyltransf_3"/>
    <property type="match status" value="1"/>
</dbReference>
<dbReference type="Proteomes" id="UP000041625">
    <property type="component" value="Unassembled WGS sequence"/>
</dbReference>
<dbReference type="SUPFAM" id="SSF53756">
    <property type="entry name" value="UDP-Glycosyltransferase/glycogen phosphorylase"/>
    <property type="match status" value="1"/>
</dbReference>
<dbReference type="AlphaFoldDB" id="A0AA87C409"/>
<dbReference type="InterPro" id="IPR007235">
    <property type="entry name" value="Glyco_trans_28_C"/>
</dbReference>
<organism evidence="4 5">
    <name type="scientific">Vibrio coralliirubri</name>
    <dbReference type="NCBI Taxonomy" id="1516159"/>
    <lineage>
        <taxon>Bacteria</taxon>
        <taxon>Pseudomonadati</taxon>
        <taxon>Pseudomonadota</taxon>
        <taxon>Gammaproteobacteria</taxon>
        <taxon>Vibrionales</taxon>
        <taxon>Vibrionaceae</taxon>
        <taxon>Vibrio</taxon>
    </lineage>
</organism>
<comment type="caution">
    <text evidence="4">The sequence shown here is derived from an EMBL/GenBank/DDBJ whole genome shotgun (WGS) entry which is preliminary data.</text>
</comment>
<dbReference type="InterPro" id="IPR020023">
    <property type="entry name" value="PseG"/>
</dbReference>
<dbReference type="EMBL" id="CCKJ01000142">
    <property type="protein sequence ID" value="CDU10824.1"/>
    <property type="molecule type" value="Genomic_DNA"/>
</dbReference>
<feature type="binding site" evidence="2">
    <location>
        <position position="269"/>
    </location>
    <ligand>
        <name>substrate</name>
    </ligand>
</feature>
<dbReference type="NCBIfam" id="TIGR03590">
    <property type="entry name" value="PseG"/>
    <property type="match status" value="1"/>
</dbReference>
<feature type="active site" description="Proton acceptor" evidence="1">
    <location>
        <position position="17"/>
    </location>
</feature>
<dbReference type="InterPro" id="IPR000182">
    <property type="entry name" value="GNAT_dom"/>
</dbReference>
<dbReference type="Pfam" id="PF04101">
    <property type="entry name" value="Glyco_tran_28_C"/>
    <property type="match status" value="1"/>
</dbReference>
<keyword evidence="4" id="KW-0808">Transferase</keyword>
<dbReference type="Gene3D" id="3.40.630.30">
    <property type="match status" value="1"/>
</dbReference>
<accession>A0AA87C409</accession>
<gene>
    <name evidence="4" type="ORF">VCR31J2_2260091</name>
</gene>